<gene>
    <name evidence="2" type="ORF">AQJ46_08990</name>
</gene>
<reference evidence="2 3" key="1">
    <citation type="submission" date="2015-10" db="EMBL/GenBank/DDBJ databases">
        <title>Draft genome sequence of Streptomyces canus DSM 40017, type strain for the species Streptomyces canus.</title>
        <authorList>
            <person name="Ruckert C."/>
            <person name="Winkler A."/>
            <person name="Kalinowski J."/>
            <person name="Kampfer P."/>
            <person name="Glaeser S."/>
        </authorList>
    </citation>
    <scope>NUCLEOTIDE SEQUENCE [LARGE SCALE GENOMIC DNA]</scope>
    <source>
        <strain evidence="2 3">DSM 40017</strain>
    </source>
</reference>
<dbReference type="SMART" id="SM00530">
    <property type="entry name" value="HTH_XRE"/>
    <property type="match status" value="1"/>
</dbReference>
<feature type="domain" description="HTH cro/C1-type" evidence="1">
    <location>
        <begin position="42"/>
        <end position="95"/>
    </location>
</feature>
<dbReference type="GO" id="GO:0003677">
    <property type="term" value="F:DNA binding"/>
    <property type="evidence" value="ECO:0007669"/>
    <property type="project" value="UniProtKB-KW"/>
</dbReference>
<dbReference type="PROSITE" id="PS50943">
    <property type="entry name" value="HTH_CROC1"/>
    <property type="match status" value="1"/>
</dbReference>
<dbReference type="InterPro" id="IPR001387">
    <property type="entry name" value="Cro/C1-type_HTH"/>
</dbReference>
<protein>
    <submittedName>
        <fullName evidence="2">DNA-binding protein</fullName>
    </submittedName>
</protein>
<evidence type="ECO:0000313" key="3">
    <source>
        <dbReference type="Proteomes" id="UP000053669"/>
    </source>
</evidence>
<evidence type="ECO:0000259" key="1">
    <source>
        <dbReference type="PROSITE" id="PS50943"/>
    </source>
</evidence>
<dbReference type="Pfam" id="PF19054">
    <property type="entry name" value="DUF5753"/>
    <property type="match status" value="1"/>
</dbReference>
<dbReference type="Pfam" id="PF13560">
    <property type="entry name" value="HTH_31"/>
    <property type="match status" value="1"/>
</dbReference>
<organism evidence="2 3">
    <name type="scientific">Streptomyces canus</name>
    <dbReference type="NCBI Taxonomy" id="58343"/>
    <lineage>
        <taxon>Bacteria</taxon>
        <taxon>Bacillati</taxon>
        <taxon>Actinomycetota</taxon>
        <taxon>Actinomycetes</taxon>
        <taxon>Kitasatosporales</taxon>
        <taxon>Streptomycetaceae</taxon>
        <taxon>Streptomyces</taxon>
        <taxon>Streptomyces aurantiacus group</taxon>
    </lineage>
</organism>
<dbReference type="AlphaFoldDB" id="A0A117R683"/>
<dbReference type="EMBL" id="LMWU01000007">
    <property type="protein sequence ID" value="KUN73333.1"/>
    <property type="molecule type" value="Genomic_DNA"/>
</dbReference>
<sequence length="300" mass="34081">MRSVRCTGCRVGGVRRVGERRPETPAEADGTAGLFVALGKMVKLLRERKGLTQKEFGELVGYGPDAVSYMERGVRTLRPEVLIKADELLDAGGLLKEVLPEVEEAMAKTRTRHPEWYRSYAGLEAEAVELHFYANHGVPGLLQTEDYARAVFARRRPLLDEETIEKRVADRLSRQQVFERWPSPMVSYVLEEIVLDRPIGGRRVHPDQLRHLLRVGGMRNIEIQVMPSRLEEHPNMDGAFNLLTPKGHGQVAYTEVQGYPRLITDSEEVRKIADRYGIMRAMALSPSESRKLIEQKLEEL</sequence>
<name>A0A117R683_9ACTN</name>
<accession>A0A117R683</accession>
<dbReference type="CDD" id="cd00093">
    <property type="entry name" value="HTH_XRE"/>
    <property type="match status" value="1"/>
</dbReference>
<dbReference type="InterPro" id="IPR010982">
    <property type="entry name" value="Lambda_DNA-bd_dom_sf"/>
</dbReference>
<evidence type="ECO:0000313" key="2">
    <source>
        <dbReference type="EMBL" id="KUN73333.1"/>
    </source>
</evidence>
<comment type="caution">
    <text evidence="2">The sequence shown here is derived from an EMBL/GenBank/DDBJ whole genome shotgun (WGS) entry which is preliminary data.</text>
</comment>
<dbReference type="STRING" id="58343.AQJ46_08990"/>
<dbReference type="Gene3D" id="1.10.260.40">
    <property type="entry name" value="lambda repressor-like DNA-binding domains"/>
    <property type="match status" value="1"/>
</dbReference>
<dbReference type="SUPFAM" id="SSF47413">
    <property type="entry name" value="lambda repressor-like DNA-binding domains"/>
    <property type="match status" value="1"/>
</dbReference>
<keyword evidence="2" id="KW-0238">DNA-binding</keyword>
<proteinExistence type="predicted"/>
<dbReference type="Proteomes" id="UP000053669">
    <property type="component" value="Unassembled WGS sequence"/>
</dbReference>
<dbReference type="InterPro" id="IPR043917">
    <property type="entry name" value="DUF5753"/>
</dbReference>